<name>A0A7G7WB55_9BACT</name>
<dbReference type="GO" id="GO:0003677">
    <property type="term" value="F:DNA binding"/>
    <property type="evidence" value="ECO:0007669"/>
    <property type="project" value="InterPro"/>
</dbReference>
<dbReference type="Proteomes" id="UP000515489">
    <property type="component" value="Chromosome"/>
</dbReference>
<dbReference type="GO" id="GO:0006417">
    <property type="term" value="P:regulation of translation"/>
    <property type="evidence" value="ECO:0007669"/>
    <property type="project" value="UniProtKB-KW"/>
</dbReference>
<dbReference type="CDD" id="cd03221">
    <property type="entry name" value="ABCF_EF-3"/>
    <property type="match status" value="2"/>
</dbReference>
<evidence type="ECO:0000256" key="6">
    <source>
        <dbReference type="ARBA" id="ARBA00022741"/>
    </source>
</evidence>
<dbReference type="Gene3D" id="1.10.287.380">
    <property type="entry name" value="Valyl-tRNA synthetase, C-terminal domain"/>
    <property type="match status" value="1"/>
</dbReference>
<keyword evidence="6" id="KW-0547">Nucleotide-binding</keyword>
<dbReference type="PROSITE" id="PS00211">
    <property type="entry name" value="ABC_TRANSPORTER_1"/>
    <property type="match status" value="2"/>
</dbReference>
<evidence type="ECO:0000256" key="10">
    <source>
        <dbReference type="ARBA" id="ARBA00022884"/>
    </source>
</evidence>
<dbReference type="InterPro" id="IPR027417">
    <property type="entry name" value="P-loop_NTPase"/>
</dbReference>
<dbReference type="FunFam" id="3.40.50.300:FF:000183">
    <property type="entry name" value="ABC transporter ATP-binding protein yjjK"/>
    <property type="match status" value="1"/>
</dbReference>
<keyword evidence="3" id="KW-0820">tRNA-binding</keyword>
<accession>A0A7G7WB55</accession>
<dbReference type="GO" id="GO:0019843">
    <property type="term" value="F:rRNA binding"/>
    <property type="evidence" value="ECO:0007669"/>
    <property type="project" value="UniProtKB-KW"/>
</dbReference>
<evidence type="ECO:0000256" key="2">
    <source>
        <dbReference type="ARBA" id="ARBA00022490"/>
    </source>
</evidence>
<reference evidence="14 15" key="1">
    <citation type="submission" date="2020-08" db="EMBL/GenBank/DDBJ databases">
        <title>Hymenobacter sp. S2-20-2 genome sequencing.</title>
        <authorList>
            <person name="Jin L."/>
        </authorList>
    </citation>
    <scope>NUCLEOTIDE SEQUENCE [LARGE SCALE GENOMIC DNA]</scope>
    <source>
        <strain evidence="14 15">S2-20-2</strain>
    </source>
</reference>
<keyword evidence="4" id="KW-0699">rRNA-binding</keyword>
<evidence type="ECO:0000256" key="9">
    <source>
        <dbReference type="ARBA" id="ARBA00022845"/>
    </source>
</evidence>
<dbReference type="InterPro" id="IPR037118">
    <property type="entry name" value="Val-tRNA_synth_C_sf"/>
</dbReference>
<keyword evidence="11" id="KW-0648">Protein biosynthesis</keyword>
<dbReference type="GO" id="GO:0016887">
    <property type="term" value="F:ATP hydrolysis activity"/>
    <property type="evidence" value="ECO:0007669"/>
    <property type="project" value="InterPro"/>
</dbReference>
<keyword evidence="7" id="KW-0378">Hydrolase</keyword>
<dbReference type="Pfam" id="PF12848">
    <property type="entry name" value="ABC_tran_Xtn"/>
    <property type="match status" value="1"/>
</dbReference>
<evidence type="ECO:0000256" key="12">
    <source>
        <dbReference type="SAM" id="Coils"/>
    </source>
</evidence>
<protein>
    <submittedName>
        <fullName evidence="14">ABC-F family ATP-binding cassette domain-containing protein</fullName>
    </submittedName>
</protein>
<dbReference type="EMBL" id="CP060202">
    <property type="protein sequence ID" value="QNH63598.1"/>
    <property type="molecule type" value="Genomic_DNA"/>
</dbReference>
<dbReference type="SUPFAM" id="SSF52540">
    <property type="entry name" value="P-loop containing nucleoside triphosphate hydrolases"/>
    <property type="match status" value="2"/>
</dbReference>
<dbReference type="InterPro" id="IPR003593">
    <property type="entry name" value="AAA+_ATPase"/>
</dbReference>
<keyword evidence="15" id="KW-1185">Reference proteome</keyword>
<dbReference type="RefSeq" id="WP_185889474.1">
    <property type="nucleotide sequence ID" value="NZ_CP060202.1"/>
</dbReference>
<dbReference type="GO" id="GO:0000049">
    <property type="term" value="F:tRNA binding"/>
    <property type="evidence" value="ECO:0007669"/>
    <property type="project" value="UniProtKB-KW"/>
</dbReference>
<evidence type="ECO:0000256" key="5">
    <source>
        <dbReference type="ARBA" id="ARBA00022737"/>
    </source>
</evidence>
<evidence type="ECO:0000256" key="7">
    <source>
        <dbReference type="ARBA" id="ARBA00022801"/>
    </source>
</evidence>
<evidence type="ECO:0000256" key="3">
    <source>
        <dbReference type="ARBA" id="ARBA00022555"/>
    </source>
</evidence>
<proteinExistence type="inferred from homology"/>
<dbReference type="FunFam" id="3.40.50.300:FF:000011">
    <property type="entry name" value="Putative ABC transporter ATP-binding component"/>
    <property type="match status" value="1"/>
</dbReference>
<comment type="similarity">
    <text evidence="1">Belongs to the ABC transporter superfamily. ABCF family. Translational throttle EttA subfamily.</text>
</comment>
<dbReference type="GO" id="GO:0005524">
    <property type="term" value="F:ATP binding"/>
    <property type="evidence" value="ECO:0007669"/>
    <property type="project" value="UniProtKB-KW"/>
</dbReference>
<dbReference type="PROSITE" id="PS50893">
    <property type="entry name" value="ABC_TRANSPORTER_2"/>
    <property type="match status" value="2"/>
</dbReference>
<dbReference type="KEGG" id="hsk:H4317_07335"/>
<dbReference type="InterPro" id="IPR003439">
    <property type="entry name" value="ABC_transporter-like_ATP-bd"/>
</dbReference>
<evidence type="ECO:0000256" key="1">
    <source>
        <dbReference type="ARBA" id="ARBA00005868"/>
    </source>
</evidence>
<keyword evidence="10" id="KW-0694">RNA-binding</keyword>
<dbReference type="InterPro" id="IPR051309">
    <property type="entry name" value="ABCF_ATPase"/>
</dbReference>
<evidence type="ECO:0000256" key="8">
    <source>
        <dbReference type="ARBA" id="ARBA00022840"/>
    </source>
</evidence>
<feature type="coiled-coil region" evidence="12">
    <location>
        <begin position="566"/>
        <end position="593"/>
    </location>
</feature>
<keyword evidence="2" id="KW-0963">Cytoplasm</keyword>
<keyword evidence="5" id="KW-0677">Repeat</keyword>
<dbReference type="InterPro" id="IPR032781">
    <property type="entry name" value="ABC_tran_Xtn"/>
</dbReference>
<keyword evidence="12" id="KW-0175">Coiled coil</keyword>
<organism evidence="14 15">
    <name type="scientific">Hymenobacter sediminicola</name>
    <dbReference type="NCBI Taxonomy" id="2761579"/>
    <lineage>
        <taxon>Bacteria</taxon>
        <taxon>Pseudomonadati</taxon>
        <taxon>Bacteroidota</taxon>
        <taxon>Cytophagia</taxon>
        <taxon>Cytophagales</taxon>
        <taxon>Hymenobacteraceae</taxon>
        <taxon>Hymenobacter</taxon>
    </lineage>
</organism>
<evidence type="ECO:0000256" key="4">
    <source>
        <dbReference type="ARBA" id="ARBA00022730"/>
    </source>
</evidence>
<evidence type="ECO:0000313" key="14">
    <source>
        <dbReference type="EMBL" id="QNH63598.1"/>
    </source>
</evidence>
<dbReference type="Pfam" id="PF00005">
    <property type="entry name" value="ABC_tran"/>
    <property type="match status" value="2"/>
</dbReference>
<evidence type="ECO:0000256" key="11">
    <source>
        <dbReference type="ARBA" id="ARBA00022917"/>
    </source>
</evidence>
<feature type="domain" description="ABC transporter" evidence="13">
    <location>
        <begin position="4"/>
        <end position="251"/>
    </location>
</feature>
<dbReference type="SMART" id="SM00382">
    <property type="entry name" value="AAA"/>
    <property type="match status" value="2"/>
</dbReference>
<dbReference type="InterPro" id="IPR032524">
    <property type="entry name" value="ABC_tran_C"/>
</dbReference>
<dbReference type="PANTHER" id="PTHR42855:SF1">
    <property type="entry name" value="ABC TRANSPORTER DOMAIN-CONTAINING PROTEIN"/>
    <property type="match status" value="1"/>
</dbReference>
<dbReference type="Pfam" id="PF16326">
    <property type="entry name" value="ABC_tran_CTD"/>
    <property type="match status" value="1"/>
</dbReference>
<evidence type="ECO:0000313" key="15">
    <source>
        <dbReference type="Proteomes" id="UP000515489"/>
    </source>
</evidence>
<dbReference type="PANTHER" id="PTHR42855">
    <property type="entry name" value="ABC TRANSPORTER ATP-BINDING SUBUNIT"/>
    <property type="match status" value="1"/>
</dbReference>
<dbReference type="GO" id="GO:0006412">
    <property type="term" value="P:translation"/>
    <property type="evidence" value="ECO:0007669"/>
    <property type="project" value="UniProtKB-KW"/>
</dbReference>
<feature type="domain" description="ABC transporter" evidence="13">
    <location>
        <begin position="316"/>
        <end position="534"/>
    </location>
</feature>
<dbReference type="Gene3D" id="3.40.50.300">
    <property type="entry name" value="P-loop containing nucleotide triphosphate hydrolases"/>
    <property type="match status" value="2"/>
</dbReference>
<evidence type="ECO:0000259" key="13">
    <source>
        <dbReference type="PROSITE" id="PS50893"/>
    </source>
</evidence>
<keyword evidence="9" id="KW-0810">Translation regulation</keyword>
<sequence length="632" mass="71325">MNLLSAENLSKNYADRWLFRELNFGLLQGQRVGLVGINGSGKTTLLKILAGLEPPDTGSVSTRKDTRVAFLGQQPVFDESLTVEETIFASQNDTLAAIRDYEHVVNDPDHKPADLQRVMELMDSYNAWDYESQVQQILGKLGILGELLQRNVSKLSGGQRKRVALARVLIEEPDVLILDEPTNHLDLATIEWLENRLASPSLTLLMVTHDRYFLDRVANEIVELDGGRVHRYQGNYAYFVEKKAEREQMETAEVEKARNLLRKELEWMRRQPQARGTKQKARIDAFYETQEKARTKIKGPDMELSVKTTRQGGKIIEVEHLSKRFGDKVVLDDFSYVFKKKDRIGLVGPNGAGKSTLLNMLTKQLAPDSGTVDAGQTTVFGYYTQTELQFDPSQRVIDIVKEVAEVIELADGSVVTASQFLQHFQFPPAQQYTLVSKLSGGEKRRLQLLRVLIKNPNFLILDEPTNDLDIITLNILEEFLLQFTGCLIIVSHDRYFMDALVEQVFALEPGGKIRQFPGNYTDYREWLQEQPADNGARDAEKALKSVNQASATTAPAAPAAAKRKASFAEKKEYEQLEKELERLETLKQDLIGKLNAGTGSHTELADWAAQLKRTDADLDTKGERWLELAELV</sequence>
<keyword evidence="8 14" id="KW-0067">ATP-binding</keyword>
<dbReference type="InterPro" id="IPR017871">
    <property type="entry name" value="ABC_transporter-like_CS"/>
</dbReference>
<dbReference type="AlphaFoldDB" id="A0A7G7WB55"/>
<gene>
    <name evidence="14" type="ORF">H4317_07335</name>
</gene>